<evidence type="ECO:0000259" key="4">
    <source>
        <dbReference type="PROSITE" id="PS50887"/>
    </source>
</evidence>
<dbReference type="CDD" id="cd01949">
    <property type="entry name" value="GGDEF"/>
    <property type="match status" value="1"/>
</dbReference>
<dbReference type="STRING" id="351605.Gura_3266"/>
<keyword evidence="3" id="KW-0472">Membrane</keyword>
<dbReference type="InterPro" id="IPR029787">
    <property type="entry name" value="Nucleotide_cyclase"/>
</dbReference>
<sequence>MDGTEVASDVAKSNQVRYAGYDKIMGNISWLLIALVSLDIKLLPPDEQSTIFLAGFSVALLVYNVGARYVVFPGRSSQFKTFVDLMVFLCFIVAVSWFTGKITSPFISLIYLVLMTTSLTQGRRLTYFMAVLAVSSYILLASEHITVMLYEHTFVSSLLELFPFMLIAHLGAMLSGEAENARREIEKLSLTDEVTGLNNMRNFFYLSEIQEKLAKRHKRKFTICMLDADNLKQINDRHGHFAGTELINQVAGIIARNIRCTDIAARYGGDEFIIMFTEGAKDGCYGAVQRIVRGMSENPFEFKGAMLTSTLSAGVASFPEDGADVKTVMAKADEAMYRSKKNGKNMVTIYNGEDE</sequence>
<feature type="transmembrane region" description="Helical" evidence="3">
    <location>
        <begin position="86"/>
        <end position="113"/>
    </location>
</feature>
<reference evidence="5 6" key="1">
    <citation type="submission" date="2007-05" db="EMBL/GenBank/DDBJ databases">
        <title>Complete sequence of Geobacter uraniireducens Rf4.</title>
        <authorList>
            <consortium name="US DOE Joint Genome Institute"/>
            <person name="Copeland A."/>
            <person name="Lucas S."/>
            <person name="Lapidus A."/>
            <person name="Barry K."/>
            <person name="Detter J.C."/>
            <person name="Glavina del Rio T."/>
            <person name="Hammon N."/>
            <person name="Israni S."/>
            <person name="Dalin E."/>
            <person name="Tice H."/>
            <person name="Pitluck S."/>
            <person name="Chertkov O."/>
            <person name="Brettin T."/>
            <person name="Bruce D."/>
            <person name="Han C."/>
            <person name="Schmutz J."/>
            <person name="Larimer F."/>
            <person name="Land M."/>
            <person name="Hauser L."/>
            <person name="Kyrpides N."/>
            <person name="Mikhailova N."/>
            <person name="Shelobolina E."/>
            <person name="Aklujkar M."/>
            <person name="Lovley D."/>
            <person name="Richardson P."/>
        </authorList>
    </citation>
    <scope>NUCLEOTIDE SEQUENCE [LARGE SCALE GENOMIC DNA]</scope>
    <source>
        <strain evidence="5 6">Rf4</strain>
    </source>
</reference>
<feature type="domain" description="GGDEF" evidence="4">
    <location>
        <begin position="219"/>
        <end position="352"/>
    </location>
</feature>
<name>A5G6K7_GEOUR</name>
<dbReference type="EMBL" id="CP000698">
    <property type="protein sequence ID" value="ABQ27425.1"/>
    <property type="molecule type" value="Genomic_DNA"/>
</dbReference>
<dbReference type="EC" id="2.7.7.65" evidence="1"/>
<proteinExistence type="predicted"/>
<keyword evidence="3" id="KW-1133">Transmembrane helix</keyword>
<evidence type="ECO:0000256" key="1">
    <source>
        <dbReference type="ARBA" id="ARBA00012528"/>
    </source>
</evidence>
<dbReference type="InterPro" id="IPR000160">
    <property type="entry name" value="GGDEF_dom"/>
</dbReference>
<keyword evidence="6" id="KW-1185">Reference proteome</keyword>
<evidence type="ECO:0000256" key="3">
    <source>
        <dbReference type="SAM" id="Phobius"/>
    </source>
</evidence>
<dbReference type="AlphaFoldDB" id="A5G6K7"/>
<comment type="catalytic activity">
    <reaction evidence="2">
        <text>2 GTP = 3',3'-c-di-GMP + 2 diphosphate</text>
        <dbReference type="Rhea" id="RHEA:24898"/>
        <dbReference type="ChEBI" id="CHEBI:33019"/>
        <dbReference type="ChEBI" id="CHEBI:37565"/>
        <dbReference type="ChEBI" id="CHEBI:58805"/>
        <dbReference type="EC" id="2.7.7.65"/>
    </reaction>
</comment>
<evidence type="ECO:0000313" key="6">
    <source>
        <dbReference type="Proteomes" id="UP000006695"/>
    </source>
</evidence>
<accession>A5G6K7</accession>
<evidence type="ECO:0000256" key="2">
    <source>
        <dbReference type="ARBA" id="ARBA00034247"/>
    </source>
</evidence>
<dbReference type="SUPFAM" id="SSF55073">
    <property type="entry name" value="Nucleotide cyclase"/>
    <property type="match status" value="1"/>
</dbReference>
<gene>
    <name evidence="5" type="ordered locus">Gura_3266</name>
</gene>
<dbReference type="PANTHER" id="PTHR45138:SF9">
    <property type="entry name" value="DIGUANYLATE CYCLASE DGCM-RELATED"/>
    <property type="match status" value="1"/>
</dbReference>
<dbReference type="GO" id="GO:0052621">
    <property type="term" value="F:diguanylate cyclase activity"/>
    <property type="evidence" value="ECO:0007669"/>
    <property type="project" value="UniProtKB-EC"/>
</dbReference>
<organism evidence="5 6">
    <name type="scientific">Geotalea uraniireducens (strain Rf4)</name>
    <name type="common">Geobacter uraniireducens</name>
    <dbReference type="NCBI Taxonomy" id="351605"/>
    <lineage>
        <taxon>Bacteria</taxon>
        <taxon>Pseudomonadati</taxon>
        <taxon>Thermodesulfobacteriota</taxon>
        <taxon>Desulfuromonadia</taxon>
        <taxon>Geobacterales</taxon>
        <taxon>Geobacteraceae</taxon>
        <taxon>Geotalea</taxon>
    </lineage>
</organism>
<dbReference type="HOGENOM" id="CLU_000445_11_1_7"/>
<dbReference type="OrthoDB" id="9812260at2"/>
<dbReference type="InterPro" id="IPR050469">
    <property type="entry name" value="Diguanylate_Cyclase"/>
</dbReference>
<feature type="transmembrane region" description="Helical" evidence="3">
    <location>
        <begin position="154"/>
        <end position="174"/>
    </location>
</feature>
<dbReference type="Pfam" id="PF00990">
    <property type="entry name" value="GGDEF"/>
    <property type="match status" value="1"/>
</dbReference>
<dbReference type="PROSITE" id="PS50887">
    <property type="entry name" value="GGDEF"/>
    <property type="match status" value="1"/>
</dbReference>
<feature type="transmembrane region" description="Helical" evidence="3">
    <location>
        <begin position="125"/>
        <end position="142"/>
    </location>
</feature>
<evidence type="ECO:0000313" key="5">
    <source>
        <dbReference type="EMBL" id="ABQ27425.1"/>
    </source>
</evidence>
<keyword evidence="3" id="KW-0812">Transmembrane</keyword>
<dbReference type="PANTHER" id="PTHR45138">
    <property type="entry name" value="REGULATORY COMPONENTS OF SENSORY TRANSDUCTION SYSTEM"/>
    <property type="match status" value="1"/>
</dbReference>
<dbReference type="RefSeq" id="WP_011940088.1">
    <property type="nucleotide sequence ID" value="NC_009483.1"/>
</dbReference>
<feature type="transmembrane region" description="Helical" evidence="3">
    <location>
        <begin position="50"/>
        <end position="71"/>
    </location>
</feature>
<dbReference type="KEGG" id="gur:Gura_3266"/>
<dbReference type="NCBIfam" id="TIGR00254">
    <property type="entry name" value="GGDEF"/>
    <property type="match status" value="1"/>
</dbReference>
<dbReference type="InterPro" id="IPR043128">
    <property type="entry name" value="Rev_trsase/Diguanyl_cyclase"/>
</dbReference>
<dbReference type="SMART" id="SM00267">
    <property type="entry name" value="GGDEF"/>
    <property type="match status" value="1"/>
</dbReference>
<protein>
    <recommendedName>
        <fullName evidence="1">diguanylate cyclase</fullName>
        <ecNumber evidence="1">2.7.7.65</ecNumber>
    </recommendedName>
</protein>
<dbReference type="Proteomes" id="UP000006695">
    <property type="component" value="Chromosome"/>
</dbReference>
<dbReference type="Gene3D" id="3.30.70.270">
    <property type="match status" value="1"/>
</dbReference>